<organism evidence="5 6">
    <name type="scientific">Pelagimonas varians</name>
    <dbReference type="NCBI Taxonomy" id="696760"/>
    <lineage>
        <taxon>Bacteria</taxon>
        <taxon>Pseudomonadati</taxon>
        <taxon>Pseudomonadota</taxon>
        <taxon>Alphaproteobacteria</taxon>
        <taxon>Rhodobacterales</taxon>
        <taxon>Roseobacteraceae</taxon>
        <taxon>Pelagimonas</taxon>
    </lineage>
</organism>
<dbReference type="PANTHER" id="PTHR44846:SF1">
    <property type="entry name" value="MANNOSYL-D-GLYCERATE TRANSPORT_METABOLISM SYSTEM REPRESSOR MNGR-RELATED"/>
    <property type="match status" value="1"/>
</dbReference>
<dbReference type="SMART" id="SM00866">
    <property type="entry name" value="UTRA"/>
    <property type="match status" value="1"/>
</dbReference>
<dbReference type="GO" id="GO:0003700">
    <property type="term" value="F:DNA-binding transcription factor activity"/>
    <property type="evidence" value="ECO:0007669"/>
    <property type="project" value="InterPro"/>
</dbReference>
<keyword evidence="1" id="KW-0805">Transcription regulation</keyword>
<dbReference type="CDD" id="cd07377">
    <property type="entry name" value="WHTH_GntR"/>
    <property type="match status" value="1"/>
</dbReference>
<dbReference type="Proteomes" id="UP000220836">
    <property type="component" value="Unassembled WGS sequence"/>
</dbReference>
<dbReference type="GO" id="GO:0045892">
    <property type="term" value="P:negative regulation of DNA-templated transcription"/>
    <property type="evidence" value="ECO:0007669"/>
    <property type="project" value="TreeGrafter"/>
</dbReference>
<evidence type="ECO:0000259" key="4">
    <source>
        <dbReference type="PROSITE" id="PS50949"/>
    </source>
</evidence>
<dbReference type="PROSITE" id="PS50949">
    <property type="entry name" value="HTH_GNTR"/>
    <property type="match status" value="1"/>
</dbReference>
<keyword evidence="3" id="KW-0804">Transcription</keyword>
<feature type="domain" description="HTH gntR-type" evidence="4">
    <location>
        <begin position="3"/>
        <end position="71"/>
    </location>
</feature>
<evidence type="ECO:0000256" key="2">
    <source>
        <dbReference type="ARBA" id="ARBA00023125"/>
    </source>
</evidence>
<dbReference type="EMBL" id="FXYH01000017">
    <property type="protein sequence ID" value="SMX48335.1"/>
    <property type="molecule type" value="Genomic_DNA"/>
</dbReference>
<dbReference type="SUPFAM" id="SSF46785">
    <property type="entry name" value="Winged helix' DNA-binding domain"/>
    <property type="match status" value="1"/>
</dbReference>
<dbReference type="InterPro" id="IPR036388">
    <property type="entry name" value="WH-like_DNA-bd_sf"/>
</dbReference>
<reference evidence="5 6" key="1">
    <citation type="submission" date="2017-05" db="EMBL/GenBank/DDBJ databases">
        <authorList>
            <person name="Song R."/>
            <person name="Chenine A.L."/>
            <person name="Ruprecht R.M."/>
        </authorList>
    </citation>
    <scope>NUCLEOTIDE SEQUENCE [LARGE SCALE GENOMIC DNA]</scope>
    <source>
        <strain evidence="5 6">CECT 8663</strain>
    </source>
</reference>
<evidence type="ECO:0000256" key="3">
    <source>
        <dbReference type="ARBA" id="ARBA00023163"/>
    </source>
</evidence>
<evidence type="ECO:0000313" key="5">
    <source>
        <dbReference type="EMBL" id="SMX48335.1"/>
    </source>
</evidence>
<dbReference type="AlphaFoldDB" id="A0A238KZT7"/>
<proteinExistence type="predicted"/>
<keyword evidence="2" id="KW-0238">DNA-binding</keyword>
<dbReference type="OrthoDB" id="5454556at2"/>
<dbReference type="InterPro" id="IPR011663">
    <property type="entry name" value="UTRA"/>
</dbReference>
<dbReference type="NCBIfam" id="TIGR02325">
    <property type="entry name" value="C_P_lyase_phnF"/>
    <property type="match status" value="1"/>
</dbReference>
<dbReference type="Pfam" id="PF00392">
    <property type="entry name" value="GntR"/>
    <property type="match status" value="1"/>
</dbReference>
<dbReference type="Gene3D" id="3.40.1410.10">
    <property type="entry name" value="Chorismate lyase-like"/>
    <property type="match status" value="1"/>
</dbReference>
<dbReference type="RefSeq" id="WP_097806303.1">
    <property type="nucleotide sequence ID" value="NZ_CBDIHF020000002.1"/>
</dbReference>
<keyword evidence="6" id="KW-1185">Reference proteome</keyword>
<dbReference type="InterPro" id="IPR012702">
    <property type="entry name" value="CP_lyase_PhnF"/>
</dbReference>
<dbReference type="InterPro" id="IPR036390">
    <property type="entry name" value="WH_DNA-bd_sf"/>
</dbReference>
<evidence type="ECO:0000313" key="6">
    <source>
        <dbReference type="Proteomes" id="UP000220836"/>
    </source>
</evidence>
<name>A0A238KZT7_9RHOB</name>
<dbReference type="Pfam" id="PF07702">
    <property type="entry name" value="UTRA"/>
    <property type="match status" value="1"/>
</dbReference>
<evidence type="ECO:0000256" key="1">
    <source>
        <dbReference type="ARBA" id="ARBA00023015"/>
    </source>
</evidence>
<dbReference type="SUPFAM" id="SSF64288">
    <property type="entry name" value="Chorismate lyase-like"/>
    <property type="match status" value="1"/>
</dbReference>
<dbReference type="SMART" id="SM00345">
    <property type="entry name" value="HTH_GNTR"/>
    <property type="match status" value="1"/>
</dbReference>
<dbReference type="InterPro" id="IPR050679">
    <property type="entry name" value="Bact_HTH_transcr_reg"/>
</dbReference>
<accession>A0A238KZT7</accession>
<dbReference type="InterPro" id="IPR028978">
    <property type="entry name" value="Chorismate_lyase_/UTRA_dom_sf"/>
</dbReference>
<dbReference type="InterPro" id="IPR000524">
    <property type="entry name" value="Tscrpt_reg_HTH_GntR"/>
</dbReference>
<dbReference type="PRINTS" id="PR00035">
    <property type="entry name" value="HTHGNTR"/>
</dbReference>
<protein>
    <submittedName>
        <fullName evidence="5">HTH-type transcriptional repressor DasR</fullName>
    </submittedName>
</protein>
<sequence>MIKNRWRDISATIKQDIESGMLEPGSRLPTEPVLAQRYGAGRHSVRRAVTELGKEGLLSVEQGRGTFVQSRPRLTYAIGARTRMRSNMNAQGVDVASEMLSAEHLQASNRIAGALAISLGAPVIATRRRSFADGVPVSFGTLFHDANRFADFPERREAMGSVSAVYASYGVPDYKRASTQMHARPGRADEAQLLSQHPDMPVIVVQSIDADMSGRPIAYTEVIWSAARVTFDISNTENNI</sequence>
<dbReference type="Gene3D" id="1.10.10.10">
    <property type="entry name" value="Winged helix-like DNA-binding domain superfamily/Winged helix DNA-binding domain"/>
    <property type="match status" value="1"/>
</dbReference>
<dbReference type="PANTHER" id="PTHR44846">
    <property type="entry name" value="MANNOSYL-D-GLYCERATE TRANSPORT/METABOLISM SYSTEM REPRESSOR MNGR-RELATED"/>
    <property type="match status" value="1"/>
</dbReference>
<gene>
    <name evidence="5" type="primary">dasR</name>
    <name evidence="5" type="ORF">PEV8663_03817</name>
</gene>
<dbReference type="GO" id="GO:0003677">
    <property type="term" value="F:DNA binding"/>
    <property type="evidence" value="ECO:0007669"/>
    <property type="project" value="UniProtKB-KW"/>
</dbReference>